<feature type="transmembrane region" description="Helical" evidence="1">
    <location>
        <begin position="78"/>
        <end position="98"/>
    </location>
</feature>
<proteinExistence type="predicted"/>
<reference evidence="2 3" key="1">
    <citation type="submission" date="2022-10" db="EMBL/GenBank/DDBJ databases">
        <authorList>
            <person name="Cortes-Martin A."/>
            <person name="Buttimer C.T.H."/>
            <person name="Hill C."/>
        </authorList>
    </citation>
    <scope>NUCLEOTIDE SEQUENCE [LARGE SCALE GENOMIC DNA]</scope>
</reference>
<keyword evidence="1" id="KW-0812">Transmembrane</keyword>
<feature type="transmembrane region" description="Helical" evidence="1">
    <location>
        <begin position="49"/>
        <end position="72"/>
    </location>
</feature>
<sequence length="131" mass="14817">MTAPIFEYVTLISFFILGLIIQIVAVAYYNLNIDTMKNKIVDQKKKSVIGYLFTFLLSGFAMYLSYSLMLWAGNVSDIATAILVIHWTGVIYSTMMCFKKKLKITSHGLYGSLIYTLTLVVLMIIYGVKCL</sequence>
<evidence type="ECO:0000256" key="1">
    <source>
        <dbReference type="SAM" id="Phobius"/>
    </source>
</evidence>
<feature type="transmembrane region" description="Helical" evidence="1">
    <location>
        <begin position="6"/>
        <end position="29"/>
    </location>
</feature>
<feature type="transmembrane region" description="Helical" evidence="1">
    <location>
        <begin position="110"/>
        <end position="128"/>
    </location>
</feature>
<name>A0A9Y1E0K5_9CAUD</name>
<evidence type="ECO:0000313" key="3">
    <source>
        <dbReference type="Proteomes" id="UP001236076"/>
    </source>
</evidence>
<organism evidence="2 3">
    <name type="scientific">Escherichia phage A5-4</name>
    <dbReference type="NCBI Taxonomy" id="2996162"/>
    <lineage>
        <taxon>Viruses</taxon>
        <taxon>Duplodnaviria</taxon>
        <taxon>Heunggongvirae</taxon>
        <taxon>Uroviricota</taxon>
        <taxon>Caudoviricetes</taxon>
        <taxon>Vequintavirinae</taxon>
    </lineage>
</organism>
<gene>
    <name evidence="2" type="ORF">A54_144</name>
</gene>
<keyword evidence="1" id="KW-1133">Transmembrane helix</keyword>
<dbReference type="EMBL" id="OP744025">
    <property type="protein sequence ID" value="UZZ64384.1"/>
    <property type="molecule type" value="Genomic_DNA"/>
</dbReference>
<dbReference type="Proteomes" id="UP001236076">
    <property type="component" value="Segment"/>
</dbReference>
<protein>
    <submittedName>
        <fullName evidence="2">Uncharacterized protein</fullName>
    </submittedName>
</protein>
<keyword evidence="1" id="KW-0472">Membrane</keyword>
<keyword evidence="3" id="KW-1185">Reference proteome</keyword>
<accession>A0A9Y1E0K5</accession>
<evidence type="ECO:0000313" key="2">
    <source>
        <dbReference type="EMBL" id="UZZ64384.1"/>
    </source>
</evidence>